<evidence type="ECO:0000256" key="8">
    <source>
        <dbReference type="ARBA" id="ARBA00022475"/>
    </source>
</evidence>
<evidence type="ECO:0000256" key="19">
    <source>
        <dbReference type="SAM" id="Phobius"/>
    </source>
</evidence>
<dbReference type="Proteomes" id="UP000824025">
    <property type="component" value="Unassembled WGS sequence"/>
</dbReference>
<evidence type="ECO:0000256" key="14">
    <source>
        <dbReference type="ARBA" id="ARBA00023098"/>
    </source>
</evidence>
<dbReference type="GO" id="GO:0005886">
    <property type="term" value="C:plasma membrane"/>
    <property type="evidence" value="ECO:0007669"/>
    <property type="project" value="UniProtKB-SubCell"/>
</dbReference>
<protein>
    <recommendedName>
        <fullName evidence="7 18">Phosphatidate cytidylyltransferase</fullName>
        <ecNumber evidence="6 18">2.7.7.41</ecNumber>
    </recommendedName>
</protein>
<keyword evidence="9" id="KW-0444">Lipid biosynthesis</keyword>
<evidence type="ECO:0000256" key="15">
    <source>
        <dbReference type="ARBA" id="ARBA00023136"/>
    </source>
</evidence>
<evidence type="ECO:0000256" key="12">
    <source>
        <dbReference type="ARBA" id="ARBA00022695"/>
    </source>
</evidence>
<evidence type="ECO:0000256" key="5">
    <source>
        <dbReference type="ARBA" id="ARBA00010185"/>
    </source>
</evidence>
<dbReference type="InterPro" id="IPR000374">
    <property type="entry name" value="PC_trans"/>
</dbReference>
<comment type="pathway">
    <text evidence="4">Lipid metabolism.</text>
</comment>
<keyword evidence="10 18" id="KW-0808">Transferase</keyword>
<keyword evidence="11 18" id="KW-0812">Transmembrane</keyword>
<keyword evidence="12 18" id="KW-0548">Nucleotidyltransferase</keyword>
<comment type="caution">
    <text evidence="20">The sequence shown here is derived from an EMBL/GenBank/DDBJ whole genome shotgun (WGS) entry which is preliminary data.</text>
</comment>
<feature type="transmembrane region" description="Helical" evidence="19">
    <location>
        <begin position="285"/>
        <end position="304"/>
    </location>
</feature>
<name>A0A9D2IID5_9FIRM</name>
<reference evidence="20" key="2">
    <citation type="submission" date="2021-04" db="EMBL/GenBank/DDBJ databases">
        <authorList>
            <person name="Gilroy R."/>
        </authorList>
    </citation>
    <scope>NUCLEOTIDE SEQUENCE</scope>
    <source>
        <strain evidence="20">CHK192-19661</strain>
    </source>
</reference>
<evidence type="ECO:0000256" key="4">
    <source>
        <dbReference type="ARBA" id="ARBA00005189"/>
    </source>
</evidence>
<dbReference type="GO" id="GO:0004605">
    <property type="term" value="F:phosphatidate cytidylyltransferase activity"/>
    <property type="evidence" value="ECO:0007669"/>
    <property type="project" value="UniProtKB-EC"/>
</dbReference>
<organism evidence="20 21">
    <name type="scientific">Candidatus Borkfalkia avicola</name>
    <dbReference type="NCBI Taxonomy" id="2838503"/>
    <lineage>
        <taxon>Bacteria</taxon>
        <taxon>Bacillati</taxon>
        <taxon>Bacillota</taxon>
        <taxon>Clostridia</taxon>
        <taxon>Christensenellales</taxon>
        <taxon>Christensenellaceae</taxon>
        <taxon>Candidatus Borkfalkia</taxon>
    </lineage>
</organism>
<accession>A0A9D2IID5</accession>
<keyword evidence="16" id="KW-0594">Phospholipid biosynthesis</keyword>
<feature type="transmembrane region" description="Helical" evidence="19">
    <location>
        <begin position="196"/>
        <end position="215"/>
    </location>
</feature>
<dbReference type="Pfam" id="PF01148">
    <property type="entry name" value="CTP_transf_1"/>
    <property type="match status" value="1"/>
</dbReference>
<dbReference type="PANTHER" id="PTHR46382">
    <property type="entry name" value="PHOSPHATIDATE CYTIDYLYLTRANSFERASE"/>
    <property type="match status" value="1"/>
</dbReference>
<comment type="catalytic activity">
    <reaction evidence="1 18">
        <text>a 1,2-diacyl-sn-glycero-3-phosphate + CTP + H(+) = a CDP-1,2-diacyl-sn-glycerol + diphosphate</text>
        <dbReference type="Rhea" id="RHEA:16229"/>
        <dbReference type="ChEBI" id="CHEBI:15378"/>
        <dbReference type="ChEBI" id="CHEBI:33019"/>
        <dbReference type="ChEBI" id="CHEBI:37563"/>
        <dbReference type="ChEBI" id="CHEBI:58332"/>
        <dbReference type="ChEBI" id="CHEBI:58608"/>
        <dbReference type="EC" id="2.7.7.41"/>
    </reaction>
</comment>
<keyword evidence="8" id="KW-1003">Cell membrane</keyword>
<evidence type="ECO:0000256" key="18">
    <source>
        <dbReference type="RuleBase" id="RU003938"/>
    </source>
</evidence>
<evidence type="ECO:0000313" key="21">
    <source>
        <dbReference type="Proteomes" id="UP000824025"/>
    </source>
</evidence>
<comment type="subcellular location">
    <subcellularLocation>
        <location evidence="2">Cell membrane</location>
        <topology evidence="2">Multi-pass membrane protein</topology>
    </subcellularLocation>
</comment>
<feature type="transmembrane region" description="Helical" evidence="19">
    <location>
        <begin position="29"/>
        <end position="48"/>
    </location>
</feature>
<evidence type="ECO:0000256" key="9">
    <source>
        <dbReference type="ARBA" id="ARBA00022516"/>
    </source>
</evidence>
<keyword evidence="15 19" id="KW-0472">Membrane</keyword>
<feature type="transmembrane region" description="Helical" evidence="19">
    <location>
        <begin position="100"/>
        <end position="117"/>
    </location>
</feature>
<keyword evidence="13 19" id="KW-1133">Transmembrane helix</keyword>
<evidence type="ECO:0000313" key="20">
    <source>
        <dbReference type="EMBL" id="HIZ10165.1"/>
    </source>
</evidence>
<sequence length="305" mass="33260">MFKRIATGLAYVAVLVGFFFLRWVDHRLFGILVYAFSIIGTYEMVRAFSGKRCTEEGREAEAVMAMSLSQKITVYAYAALFTPLFYLVEHFAPGEGYRGMLVLSFLFALILFCLLVFDHRRTNLLGTGAAMISGFYPTAILATMLLANEFRTASTLALQLMFVIPAVADTFAFAVGSVLKGPKLCPNISPKKTVSGAVGGVVFGTAASVLLYFLYAHTTGYVYEGLGSSWAGAPWLMFAVIGAVASLLTEFGDLVESVIKRRLGIKDMGRLLPGHGGILDRIDGTLFASTFIYVVFALLIVHTWL</sequence>
<feature type="transmembrane region" description="Helical" evidence="19">
    <location>
        <begin position="124"/>
        <end position="147"/>
    </location>
</feature>
<dbReference type="PANTHER" id="PTHR46382:SF1">
    <property type="entry name" value="PHOSPHATIDATE CYTIDYLYLTRANSFERASE"/>
    <property type="match status" value="1"/>
</dbReference>
<keyword evidence="14" id="KW-0443">Lipid metabolism</keyword>
<feature type="transmembrane region" description="Helical" evidence="19">
    <location>
        <begin position="5"/>
        <end position="23"/>
    </location>
</feature>
<evidence type="ECO:0000256" key="3">
    <source>
        <dbReference type="ARBA" id="ARBA00005119"/>
    </source>
</evidence>
<dbReference type="EC" id="2.7.7.41" evidence="6 18"/>
<evidence type="ECO:0000256" key="6">
    <source>
        <dbReference type="ARBA" id="ARBA00012487"/>
    </source>
</evidence>
<comment type="similarity">
    <text evidence="5 18">Belongs to the CDS family.</text>
</comment>
<dbReference type="PROSITE" id="PS01315">
    <property type="entry name" value="CDS"/>
    <property type="match status" value="1"/>
</dbReference>
<dbReference type="GO" id="GO:0016024">
    <property type="term" value="P:CDP-diacylglycerol biosynthetic process"/>
    <property type="evidence" value="ECO:0007669"/>
    <property type="project" value="TreeGrafter"/>
</dbReference>
<feature type="transmembrane region" description="Helical" evidence="19">
    <location>
        <begin position="68"/>
        <end position="88"/>
    </location>
</feature>
<evidence type="ECO:0000256" key="16">
    <source>
        <dbReference type="ARBA" id="ARBA00023209"/>
    </source>
</evidence>
<feature type="transmembrane region" description="Helical" evidence="19">
    <location>
        <begin position="153"/>
        <end position="175"/>
    </location>
</feature>
<comment type="pathway">
    <text evidence="3 18">Phospholipid metabolism; CDP-diacylglycerol biosynthesis; CDP-diacylglycerol from sn-glycerol 3-phosphate: step 3/3.</text>
</comment>
<evidence type="ECO:0000256" key="10">
    <source>
        <dbReference type="ARBA" id="ARBA00022679"/>
    </source>
</evidence>
<evidence type="ECO:0000256" key="11">
    <source>
        <dbReference type="ARBA" id="ARBA00022692"/>
    </source>
</evidence>
<evidence type="ECO:0000256" key="2">
    <source>
        <dbReference type="ARBA" id="ARBA00004651"/>
    </source>
</evidence>
<gene>
    <name evidence="20" type="ORF">H9726_06725</name>
</gene>
<keyword evidence="17" id="KW-1208">Phospholipid metabolism</keyword>
<dbReference type="EMBL" id="DXCF01000034">
    <property type="protein sequence ID" value="HIZ10165.1"/>
    <property type="molecule type" value="Genomic_DNA"/>
</dbReference>
<evidence type="ECO:0000256" key="7">
    <source>
        <dbReference type="ARBA" id="ARBA00019373"/>
    </source>
</evidence>
<dbReference type="AlphaFoldDB" id="A0A9D2IID5"/>
<proteinExistence type="inferred from homology"/>
<reference evidence="20" key="1">
    <citation type="journal article" date="2021" name="PeerJ">
        <title>Extensive microbial diversity within the chicken gut microbiome revealed by metagenomics and culture.</title>
        <authorList>
            <person name="Gilroy R."/>
            <person name="Ravi A."/>
            <person name="Getino M."/>
            <person name="Pursley I."/>
            <person name="Horton D.L."/>
            <person name="Alikhan N.F."/>
            <person name="Baker D."/>
            <person name="Gharbi K."/>
            <person name="Hall N."/>
            <person name="Watson M."/>
            <person name="Adriaenssens E.M."/>
            <person name="Foster-Nyarko E."/>
            <person name="Jarju S."/>
            <person name="Secka A."/>
            <person name="Antonio M."/>
            <person name="Oren A."/>
            <person name="Chaudhuri R.R."/>
            <person name="La Ragione R."/>
            <person name="Hildebrand F."/>
            <person name="Pallen M.J."/>
        </authorList>
    </citation>
    <scope>NUCLEOTIDE SEQUENCE</scope>
    <source>
        <strain evidence="20">CHK192-19661</strain>
    </source>
</reference>
<evidence type="ECO:0000256" key="13">
    <source>
        <dbReference type="ARBA" id="ARBA00022989"/>
    </source>
</evidence>
<feature type="transmembrane region" description="Helical" evidence="19">
    <location>
        <begin position="235"/>
        <end position="255"/>
    </location>
</feature>
<evidence type="ECO:0000256" key="17">
    <source>
        <dbReference type="ARBA" id="ARBA00023264"/>
    </source>
</evidence>
<evidence type="ECO:0000256" key="1">
    <source>
        <dbReference type="ARBA" id="ARBA00001698"/>
    </source>
</evidence>